<dbReference type="PRINTS" id="PR00633">
    <property type="entry name" value="RCCNDNSATION"/>
</dbReference>
<feature type="repeat" description="RCC1" evidence="2">
    <location>
        <begin position="293"/>
        <end position="345"/>
    </location>
</feature>
<dbReference type="PANTHER" id="PTHR45622">
    <property type="entry name" value="UBIQUITIN-PROTEIN LIGASE E3A-RELATED"/>
    <property type="match status" value="1"/>
</dbReference>
<evidence type="ECO:0000313" key="4">
    <source>
        <dbReference type="EMBL" id="ACO14918.1"/>
    </source>
</evidence>
<dbReference type="AlphaFoldDB" id="C1C0W5"/>
<proteinExistence type="evidence at transcript level"/>
<keyword evidence="1" id="KW-0677">Repeat</keyword>
<feature type="repeat" description="RCC1" evidence="2">
    <location>
        <begin position="166"/>
        <end position="216"/>
    </location>
</feature>
<evidence type="ECO:0000256" key="2">
    <source>
        <dbReference type="PROSITE-ProRule" id="PRU00235"/>
    </source>
</evidence>
<dbReference type="InterPro" id="IPR000408">
    <property type="entry name" value="Reg_chr_condens"/>
</dbReference>
<dbReference type="EMBL" id="BT080494">
    <property type="protein sequence ID" value="ACO14918.1"/>
    <property type="molecule type" value="mRNA"/>
</dbReference>
<feature type="domain" description="RCC1-like" evidence="3">
    <location>
        <begin position="5"/>
        <end position="341"/>
    </location>
</feature>
<evidence type="ECO:0000256" key="1">
    <source>
        <dbReference type="ARBA" id="ARBA00022737"/>
    </source>
</evidence>
<dbReference type="PROSITE" id="PS50012">
    <property type="entry name" value="RCC1_3"/>
    <property type="match status" value="5"/>
</dbReference>
<reference evidence="4" key="1">
    <citation type="submission" date="2009-03" db="EMBL/GenBank/DDBJ databases">
        <title>Caligus clemensi ESTs and full-length cDNAs.</title>
        <authorList>
            <person name="Yasuike M."/>
            <person name="von Schalburg K."/>
            <person name="Cooper G."/>
            <person name="Leong J."/>
            <person name="Jones S.R.M."/>
            <person name="Koop B.F."/>
        </authorList>
    </citation>
    <scope>NUCLEOTIDE SEQUENCE</scope>
    <source>
        <tissue evidence="4">Whole</tissue>
    </source>
</reference>
<dbReference type="InterPro" id="IPR009091">
    <property type="entry name" value="RCC1/BLIP-II"/>
</dbReference>
<protein>
    <submittedName>
        <fullName evidence="4">Secretion-regulating guanine nucleotide exchange factor</fullName>
    </submittedName>
</protein>
<dbReference type="PANTHER" id="PTHR45622:SF58">
    <property type="entry name" value="REGULATOR OF CHROMOSOME CONDENSATION DOMAIN-CONTAINING PROTEIN"/>
    <property type="match status" value="1"/>
</dbReference>
<accession>C1C0W5</accession>
<name>C1C0W5_CALCM</name>
<evidence type="ECO:0000259" key="3">
    <source>
        <dbReference type="Pfam" id="PF25390"/>
    </source>
</evidence>
<feature type="repeat" description="RCC1" evidence="2">
    <location>
        <begin position="3"/>
        <end position="57"/>
    </location>
</feature>
<dbReference type="InterPro" id="IPR058923">
    <property type="entry name" value="RCC1-like_dom"/>
</dbReference>
<gene>
    <name evidence="4" type="primary">SRGEF</name>
</gene>
<dbReference type="Gene3D" id="2.130.10.30">
    <property type="entry name" value="Regulator of chromosome condensation 1/beta-lactamase-inhibitor protein II"/>
    <property type="match status" value="2"/>
</dbReference>
<feature type="repeat" description="RCC1" evidence="2">
    <location>
        <begin position="58"/>
        <end position="111"/>
    </location>
</feature>
<organism evidence="4">
    <name type="scientific">Caligus clemensi</name>
    <name type="common">Sea louse</name>
    <dbReference type="NCBI Taxonomy" id="344056"/>
    <lineage>
        <taxon>Eukaryota</taxon>
        <taxon>Metazoa</taxon>
        <taxon>Ecdysozoa</taxon>
        <taxon>Arthropoda</taxon>
        <taxon>Crustacea</taxon>
        <taxon>Multicrustacea</taxon>
        <taxon>Hexanauplia</taxon>
        <taxon>Copepoda</taxon>
        <taxon>Siphonostomatoida</taxon>
        <taxon>Caligidae</taxon>
        <taxon>Caligus</taxon>
    </lineage>
</organism>
<dbReference type="InterPro" id="IPR051709">
    <property type="entry name" value="Ub-ligase/GTPase-reg"/>
</dbReference>
<dbReference type="PROSITE" id="PS00626">
    <property type="entry name" value="RCC1_2"/>
    <property type="match status" value="1"/>
</dbReference>
<dbReference type="SUPFAM" id="SSF50985">
    <property type="entry name" value="RCC1/BLIP-II"/>
    <property type="match status" value="1"/>
</dbReference>
<sequence length="349" mass="37189">MNGELWTWGSNSHGQLGVEDFTGEESAIPLKAPLPGGTAAVLDAVLGGGHTLIPLNNGSLLGAGRNEYGQLGLEKLSKILSWTLIPVDSLLGGSSYQVSAGWDFTYVYTAKTVAVAGSNLHSQIALDKGIQKTRIFTPIDLSFLRDARMKGISCGLRHTLFLDSRGNVYGVGSNRKGQLGLTNKGSILVSPSPVVMDRNVAQISAGQNFSLCLSEDGSVFGFGDNKFGQLNIPVMESPLLRIDCGWTHCLGLQSSRHILAWGRNTYGQTTGNGLGPCKDVSSGSEHALAIYQNRLVSWGWNEHGNCGNGSTSNVLEPATVEWNFKGRDIVFFRAGPGHSLAYVVDLGHA</sequence>
<feature type="repeat" description="RCC1" evidence="2">
    <location>
        <begin position="217"/>
        <end position="255"/>
    </location>
</feature>
<dbReference type="Pfam" id="PF25390">
    <property type="entry name" value="WD40_RLD"/>
    <property type="match status" value="1"/>
</dbReference>